<proteinExistence type="predicted"/>
<gene>
    <name evidence="1" type="ORF">ElyMa_001816600</name>
</gene>
<dbReference type="EMBL" id="BMAT01003668">
    <property type="protein sequence ID" value="GFR60224.1"/>
    <property type="molecule type" value="Genomic_DNA"/>
</dbReference>
<name>A0AAV4EHH3_9GAST</name>
<evidence type="ECO:0000313" key="2">
    <source>
        <dbReference type="Proteomes" id="UP000762676"/>
    </source>
</evidence>
<comment type="caution">
    <text evidence="1">The sequence shown here is derived from an EMBL/GenBank/DDBJ whole genome shotgun (WGS) entry which is preliminary data.</text>
</comment>
<organism evidence="1 2">
    <name type="scientific">Elysia marginata</name>
    <dbReference type="NCBI Taxonomy" id="1093978"/>
    <lineage>
        <taxon>Eukaryota</taxon>
        <taxon>Metazoa</taxon>
        <taxon>Spiralia</taxon>
        <taxon>Lophotrochozoa</taxon>
        <taxon>Mollusca</taxon>
        <taxon>Gastropoda</taxon>
        <taxon>Heterobranchia</taxon>
        <taxon>Euthyneura</taxon>
        <taxon>Panpulmonata</taxon>
        <taxon>Sacoglossa</taxon>
        <taxon>Placobranchoidea</taxon>
        <taxon>Plakobranchidae</taxon>
        <taxon>Elysia</taxon>
    </lineage>
</organism>
<dbReference type="Proteomes" id="UP000762676">
    <property type="component" value="Unassembled WGS sequence"/>
</dbReference>
<reference evidence="1 2" key="1">
    <citation type="journal article" date="2021" name="Elife">
        <title>Chloroplast acquisition without the gene transfer in kleptoplastic sea slugs, Plakobranchus ocellatus.</title>
        <authorList>
            <person name="Maeda T."/>
            <person name="Takahashi S."/>
            <person name="Yoshida T."/>
            <person name="Shimamura S."/>
            <person name="Takaki Y."/>
            <person name="Nagai Y."/>
            <person name="Toyoda A."/>
            <person name="Suzuki Y."/>
            <person name="Arimoto A."/>
            <person name="Ishii H."/>
            <person name="Satoh N."/>
            <person name="Nishiyama T."/>
            <person name="Hasebe M."/>
            <person name="Maruyama T."/>
            <person name="Minagawa J."/>
            <person name="Obokata J."/>
            <person name="Shigenobu S."/>
        </authorList>
    </citation>
    <scope>NUCLEOTIDE SEQUENCE [LARGE SCALE GENOMIC DNA]</scope>
</reference>
<evidence type="ECO:0000313" key="1">
    <source>
        <dbReference type="EMBL" id="GFR60224.1"/>
    </source>
</evidence>
<sequence length="174" mass="19857">MAKLYKWDKEKKSTHIKADKLNLACQPRQQTVAEAVTSCQAQAPTSSSDEISAFRWYHQKWVEKAKTFLTTCPKFRNFKPHKKNQGNARVGQQWPPLLPARMIHNCSSPILILVVVFSLTQGPKFLLYHRRGMTNATGNKAHPSKQPMEHKFRLTEPAKSSYISMALSIKHVSL</sequence>
<accession>A0AAV4EHH3</accession>
<keyword evidence="2" id="KW-1185">Reference proteome</keyword>
<protein>
    <submittedName>
        <fullName evidence="1">Uncharacterized protein</fullName>
    </submittedName>
</protein>
<dbReference type="AlphaFoldDB" id="A0AAV4EHH3"/>